<dbReference type="Pfam" id="PF13835">
    <property type="entry name" value="DUF4194"/>
    <property type="match status" value="1"/>
</dbReference>
<dbReference type="AlphaFoldDB" id="A0A3A1WIL6"/>
<dbReference type="RefSeq" id="WP_119540397.1">
    <property type="nucleotide sequence ID" value="NZ_QYRN01000006.1"/>
</dbReference>
<evidence type="ECO:0000313" key="2">
    <source>
        <dbReference type="Proteomes" id="UP000265750"/>
    </source>
</evidence>
<dbReference type="OrthoDB" id="7903983at2"/>
<protein>
    <submittedName>
        <fullName evidence="1">DUF4194 domain-containing protein</fullName>
    </submittedName>
</protein>
<proteinExistence type="predicted"/>
<dbReference type="Proteomes" id="UP000265750">
    <property type="component" value="Unassembled WGS sequence"/>
</dbReference>
<comment type="caution">
    <text evidence="1">The sequence shown here is derived from an EMBL/GenBank/DDBJ whole genome shotgun (WGS) entry which is preliminary data.</text>
</comment>
<name>A0A3A1WIL6_9HYPH</name>
<organism evidence="1 2">
    <name type="scientific">Aureimonas flava</name>
    <dbReference type="NCBI Taxonomy" id="2320271"/>
    <lineage>
        <taxon>Bacteria</taxon>
        <taxon>Pseudomonadati</taxon>
        <taxon>Pseudomonadota</taxon>
        <taxon>Alphaproteobacteria</taxon>
        <taxon>Hyphomicrobiales</taxon>
        <taxon>Aurantimonadaceae</taxon>
        <taxon>Aureimonas</taxon>
    </lineage>
</organism>
<gene>
    <name evidence="1" type="ORF">D3218_12380</name>
</gene>
<dbReference type="EMBL" id="QYRN01000006">
    <property type="protein sequence ID" value="RIY00086.1"/>
    <property type="molecule type" value="Genomic_DNA"/>
</dbReference>
<evidence type="ECO:0000313" key="1">
    <source>
        <dbReference type="EMBL" id="RIY00086.1"/>
    </source>
</evidence>
<keyword evidence="2" id="KW-1185">Reference proteome</keyword>
<accession>A0A3A1WIL6</accession>
<dbReference type="InterPro" id="IPR025449">
    <property type="entry name" value="JetB"/>
</dbReference>
<sequence length="234" mass="25655">MPPETDEFRDIVEGDWAGGHIAGRRPTAEEMTRALQVMMTRQCVYSHTANIGRTYDLVRAYPTFFERYFGSLGYRLVVAPRDQMVALAVPAEGPRYDGLFERLRKDETIVLLALRLVWEEALRAHEAGEAGVVDATTDDLVDRIAGVAQVPPPEETRLLDILRGFARHGALRLGERDRARRVSPLTILPGIGILVPDSYVKELILWAGAPATLPTGGAIADNEAAAPSGTEPNV</sequence>
<reference evidence="2" key="1">
    <citation type="submission" date="2018-09" db="EMBL/GenBank/DDBJ databases">
        <authorList>
            <person name="Tuo L."/>
        </authorList>
    </citation>
    <scope>NUCLEOTIDE SEQUENCE [LARGE SCALE GENOMIC DNA]</scope>
    <source>
        <strain evidence="2">M2BS4Y-1</strain>
    </source>
</reference>